<keyword evidence="4" id="KW-1185">Reference proteome</keyword>
<accession>A0ABY6MM50</accession>
<evidence type="ECO:0000256" key="1">
    <source>
        <dbReference type="PROSITE-ProRule" id="PRU00703"/>
    </source>
</evidence>
<name>A0ABY6MM50_9BURK</name>
<feature type="domain" description="CBS" evidence="2">
    <location>
        <begin position="1"/>
        <end position="51"/>
    </location>
</feature>
<protein>
    <submittedName>
        <fullName evidence="3">CBS domain-containing protein</fullName>
    </submittedName>
</protein>
<evidence type="ECO:0000259" key="2">
    <source>
        <dbReference type="PROSITE" id="PS51371"/>
    </source>
</evidence>
<proteinExistence type="predicted"/>
<gene>
    <name evidence="3" type="ORF">OMP39_07645</name>
</gene>
<reference evidence="3" key="1">
    <citation type="submission" date="2022-10" db="EMBL/GenBank/DDBJ databases">
        <title>Complete genome sequence of Schlegelella aquatica LMG 23380.</title>
        <authorList>
            <person name="Musilova J."/>
            <person name="Kourilova X."/>
            <person name="Bezdicek M."/>
            <person name="Hermankova K."/>
            <person name="Obruca S."/>
            <person name="Sedlar K."/>
        </authorList>
    </citation>
    <scope>NUCLEOTIDE SEQUENCE</scope>
    <source>
        <strain evidence="3">LMG 23380</strain>
    </source>
</reference>
<evidence type="ECO:0000313" key="4">
    <source>
        <dbReference type="Proteomes" id="UP001163266"/>
    </source>
</evidence>
<dbReference type="Proteomes" id="UP001163266">
    <property type="component" value="Chromosome"/>
</dbReference>
<sequence length="67" mass="7455">MREDDSLLDVLATMRRKAVRRVPVVGPHDRLIGVISIDDVLEVLAEEMQAVADAIGAAQHHEQRQGR</sequence>
<dbReference type="PROSITE" id="PS51371">
    <property type="entry name" value="CBS"/>
    <property type="match status" value="1"/>
</dbReference>
<dbReference type="RefSeq" id="WP_264891167.1">
    <property type="nucleotide sequence ID" value="NZ_CP110257.1"/>
</dbReference>
<evidence type="ECO:0000313" key="3">
    <source>
        <dbReference type="EMBL" id="UZD53584.1"/>
    </source>
</evidence>
<dbReference type="InterPro" id="IPR046342">
    <property type="entry name" value="CBS_dom_sf"/>
</dbReference>
<dbReference type="Pfam" id="PF00571">
    <property type="entry name" value="CBS"/>
    <property type="match status" value="1"/>
</dbReference>
<keyword evidence="1" id="KW-0129">CBS domain</keyword>
<organism evidence="3 4">
    <name type="scientific">Caldimonas aquatica</name>
    <dbReference type="NCBI Taxonomy" id="376175"/>
    <lineage>
        <taxon>Bacteria</taxon>
        <taxon>Pseudomonadati</taxon>
        <taxon>Pseudomonadota</taxon>
        <taxon>Betaproteobacteria</taxon>
        <taxon>Burkholderiales</taxon>
        <taxon>Sphaerotilaceae</taxon>
        <taxon>Caldimonas</taxon>
    </lineage>
</organism>
<dbReference type="Gene3D" id="3.10.580.10">
    <property type="entry name" value="CBS-domain"/>
    <property type="match status" value="1"/>
</dbReference>
<dbReference type="InterPro" id="IPR000644">
    <property type="entry name" value="CBS_dom"/>
</dbReference>
<dbReference type="EMBL" id="CP110257">
    <property type="protein sequence ID" value="UZD53584.1"/>
    <property type="molecule type" value="Genomic_DNA"/>
</dbReference>
<dbReference type="SUPFAM" id="SSF54631">
    <property type="entry name" value="CBS-domain pair"/>
    <property type="match status" value="1"/>
</dbReference>